<dbReference type="PANTHER" id="PTHR34297">
    <property type="entry name" value="HYPOTHETICAL CYTOSOLIC PROTEIN-RELATED"/>
    <property type="match status" value="1"/>
</dbReference>
<dbReference type="OrthoDB" id="9808942at2"/>
<accession>A0A0F4L5D0</accession>
<dbReference type="InterPro" id="IPR005531">
    <property type="entry name" value="Asp23"/>
</dbReference>
<dbReference type="PATRIC" id="fig|1218493.3.peg.1997"/>
<feature type="region of interest" description="Disordered" evidence="3">
    <location>
        <begin position="126"/>
        <end position="173"/>
    </location>
</feature>
<dbReference type="EMBL" id="CP029477">
    <property type="protein sequence ID" value="AWM76173.1"/>
    <property type="molecule type" value="Genomic_DNA"/>
</dbReference>
<reference evidence="5 6" key="1">
    <citation type="submission" date="2014-12" db="EMBL/GenBank/DDBJ databases">
        <title>Comparative genomics of the lactic acid bacteria isolated from the honey bee gut.</title>
        <authorList>
            <person name="Ellegaard K.M."/>
            <person name="Tamarit D."/>
            <person name="Javelind E."/>
            <person name="Olofsson T."/>
            <person name="Andersson S.G."/>
            <person name="Vasquez A."/>
        </authorList>
    </citation>
    <scope>NUCLEOTIDE SEQUENCE [LARGE SCALE GENOMIC DNA]</scope>
    <source>
        <strain evidence="5 6">Biut2</strain>
    </source>
</reference>
<dbReference type="EMBL" id="JXBY01000030">
    <property type="protein sequence ID" value="KJY54047.1"/>
    <property type="molecule type" value="Genomic_DNA"/>
</dbReference>
<dbReference type="KEGG" id="lkl:DKL58_09340"/>
<evidence type="ECO:0000313" key="7">
    <source>
        <dbReference type="Proteomes" id="UP000246036"/>
    </source>
</evidence>
<evidence type="ECO:0000256" key="3">
    <source>
        <dbReference type="SAM" id="MobiDB-lite"/>
    </source>
</evidence>
<dbReference type="STRING" id="1218493.JF76_19050"/>
<organism evidence="5 6">
    <name type="scientific">Lactobacillus kullabergensis</name>
    <dbReference type="NCBI Taxonomy" id="1218493"/>
    <lineage>
        <taxon>Bacteria</taxon>
        <taxon>Bacillati</taxon>
        <taxon>Bacillota</taxon>
        <taxon>Bacilli</taxon>
        <taxon>Lactobacillales</taxon>
        <taxon>Lactobacillaceae</taxon>
        <taxon>Lactobacillus</taxon>
    </lineage>
</organism>
<evidence type="ECO:0000313" key="4">
    <source>
        <dbReference type="EMBL" id="AWM76173.1"/>
    </source>
</evidence>
<gene>
    <name evidence="4" type="ORF">DKL58_09340</name>
    <name evidence="5" type="ORF">JF76_19050</name>
</gene>
<dbReference type="Proteomes" id="UP000033533">
    <property type="component" value="Unassembled WGS sequence"/>
</dbReference>
<protein>
    <recommendedName>
        <fullName evidence="2">Stress response regulator gls24 homolog</fullName>
    </recommendedName>
</protein>
<proteinExistence type="inferred from homology"/>
<evidence type="ECO:0000313" key="6">
    <source>
        <dbReference type="Proteomes" id="UP000033533"/>
    </source>
</evidence>
<dbReference type="Pfam" id="PF03780">
    <property type="entry name" value="Asp23"/>
    <property type="match status" value="1"/>
</dbReference>
<comment type="similarity">
    <text evidence="1">Belongs to the asp23 family.</text>
</comment>
<keyword evidence="7" id="KW-1185">Reference proteome</keyword>
<reference evidence="4 7" key="2">
    <citation type="submission" date="2018-05" db="EMBL/GenBank/DDBJ databases">
        <title>Reference genomes for bee gut microbiota database.</title>
        <authorList>
            <person name="Ellegaard K.M."/>
        </authorList>
    </citation>
    <scope>NUCLEOTIDE SEQUENCE [LARGE SCALE GENOMIC DNA]</scope>
    <source>
        <strain evidence="4 7">ESL0186</strain>
    </source>
</reference>
<evidence type="ECO:0000256" key="1">
    <source>
        <dbReference type="ARBA" id="ARBA00005721"/>
    </source>
</evidence>
<name>A0A0F4L5D0_9LACO</name>
<evidence type="ECO:0000256" key="2">
    <source>
        <dbReference type="ARBA" id="ARBA00039575"/>
    </source>
</evidence>
<sequence length="173" mass="19000">MVQSSSNQGSSKPEVKGDLKYDSKVIQKIVGIALSDIKGLLTVNGGFFSNIADKIVNSDDVTSGVNVEVGKKQVAVDIEIVAEYGVDITKLYDQIKQKIQEKVKEMTGLDTVEVNVTVVDIKTKEQHEKDSVSLQDRITGAASDTKDKISDQKDKVQDKAEEKKKESKESRVK</sequence>
<dbReference type="PANTHER" id="PTHR34297:SF3">
    <property type="entry name" value="ALKALINE SHOCK PROTEIN 23"/>
    <property type="match status" value="1"/>
</dbReference>
<dbReference type="AlphaFoldDB" id="A0A0F4L5D0"/>
<dbReference type="Proteomes" id="UP000246036">
    <property type="component" value="Chromosome"/>
</dbReference>
<feature type="compositionally biased region" description="Basic and acidic residues" evidence="3">
    <location>
        <begin position="144"/>
        <end position="173"/>
    </location>
</feature>
<dbReference type="HOGENOM" id="CLU_113198_1_1_9"/>
<evidence type="ECO:0000313" key="5">
    <source>
        <dbReference type="EMBL" id="KJY54047.1"/>
    </source>
</evidence>